<dbReference type="AlphaFoldDB" id="A0A845KIX3"/>
<dbReference type="RefSeq" id="WP_161158718.1">
    <property type="nucleotide sequence ID" value="NZ_WWSB01000001.1"/>
</dbReference>
<evidence type="ECO:0000313" key="1">
    <source>
        <dbReference type="EMBL" id="MZK16691.1"/>
    </source>
</evidence>
<reference evidence="1 2" key="1">
    <citation type="journal article" date="2019" name="Nat. Med.">
        <title>A library of human gut bacterial isolates paired with longitudinal multiomics data enables mechanistic microbiome research.</title>
        <authorList>
            <person name="Poyet M."/>
            <person name="Groussin M."/>
            <person name="Gibbons S.M."/>
            <person name="Avila-Pacheco J."/>
            <person name="Jiang X."/>
            <person name="Kearney S.M."/>
            <person name="Perrotta A.R."/>
            <person name="Berdy B."/>
            <person name="Zhao S."/>
            <person name="Lieberman T.D."/>
            <person name="Swanson P.K."/>
            <person name="Smith M."/>
            <person name="Roesemann S."/>
            <person name="Alexander J.E."/>
            <person name="Rich S.A."/>
            <person name="Livny J."/>
            <person name="Vlamakis H."/>
            <person name="Clish C."/>
            <person name="Bullock K."/>
            <person name="Deik A."/>
            <person name="Scott J."/>
            <person name="Pierce K.A."/>
            <person name="Xavier R.J."/>
            <person name="Alm E.J."/>
        </authorList>
    </citation>
    <scope>NUCLEOTIDE SEQUENCE [LARGE SCALE GENOMIC DNA]</scope>
    <source>
        <strain evidence="1 2">BIOML-A7</strain>
    </source>
</reference>
<dbReference type="Proteomes" id="UP000446719">
    <property type="component" value="Unassembled WGS sequence"/>
</dbReference>
<accession>A0A845KIX3</accession>
<protein>
    <submittedName>
        <fullName evidence="1">Uncharacterized protein</fullName>
    </submittedName>
</protein>
<organism evidence="1 2">
    <name type="scientific">Dorea longicatena</name>
    <dbReference type="NCBI Taxonomy" id="88431"/>
    <lineage>
        <taxon>Bacteria</taxon>
        <taxon>Bacillati</taxon>
        <taxon>Bacillota</taxon>
        <taxon>Clostridia</taxon>
        <taxon>Lachnospirales</taxon>
        <taxon>Lachnospiraceae</taxon>
        <taxon>Dorea</taxon>
    </lineage>
</organism>
<proteinExistence type="predicted"/>
<sequence>MVEGLKEALQYITGLKAKSMEPKLVEIEGRTYCTDNDLTRYHRFPMASDIEVNTLTALVDYIKGKPEELRESSIIHVVSPTKVLLYSGLIDERNRETLIDARAIVNEFSFDSYYDQERFLIELQANFVETDDLVTIMQVAGNIKSGTTANYSDDGVSQKTTIKTGVELADVIVPNPVKLRPYRTFAEIEQPESSYVFRIKDGDRGPAFKLVEADGGLWKNAVMKKIKEYLEFELSEELEKHKITVIAKGLYFLLDCITNVTY</sequence>
<comment type="caution">
    <text evidence="1">The sequence shown here is derived from an EMBL/GenBank/DDBJ whole genome shotgun (WGS) entry which is preliminary data.</text>
</comment>
<name>A0A845KIX3_9FIRM</name>
<gene>
    <name evidence="1" type="ORF">GT565_00855</name>
</gene>
<dbReference type="EMBL" id="WWSB01000001">
    <property type="protein sequence ID" value="MZK16691.1"/>
    <property type="molecule type" value="Genomic_DNA"/>
</dbReference>
<evidence type="ECO:0000313" key="2">
    <source>
        <dbReference type="Proteomes" id="UP000446719"/>
    </source>
</evidence>